<reference evidence="1" key="1">
    <citation type="submission" date="2013-08" db="EMBL/GenBank/DDBJ databases">
        <authorList>
            <person name="Mendez C."/>
            <person name="Richter M."/>
            <person name="Ferrer M."/>
            <person name="Sanchez J."/>
        </authorList>
    </citation>
    <scope>NUCLEOTIDE SEQUENCE</scope>
</reference>
<evidence type="ECO:0000313" key="1">
    <source>
        <dbReference type="EMBL" id="EQD56875.1"/>
    </source>
</evidence>
<dbReference type="Pfam" id="PF13565">
    <property type="entry name" value="HTH_32"/>
    <property type="match status" value="1"/>
</dbReference>
<organism evidence="1">
    <name type="scientific">mine drainage metagenome</name>
    <dbReference type="NCBI Taxonomy" id="410659"/>
    <lineage>
        <taxon>unclassified sequences</taxon>
        <taxon>metagenomes</taxon>
        <taxon>ecological metagenomes</taxon>
    </lineage>
</organism>
<gene>
    <name evidence="1" type="ORF">B1B_08911</name>
</gene>
<feature type="non-terminal residue" evidence="1">
    <location>
        <position position="150"/>
    </location>
</feature>
<accession>T1BSB9</accession>
<dbReference type="AlphaFoldDB" id="T1BSB9"/>
<dbReference type="SUPFAM" id="SSF46689">
    <property type="entry name" value="Homeodomain-like"/>
    <property type="match status" value="1"/>
</dbReference>
<feature type="non-terminal residue" evidence="1">
    <location>
        <position position="1"/>
    </location>
</feature>
<dbReference type="InterPro" id="IPR009057">
    <property type="entry name" value="Homeodomain-like_sf"/>
</dbReference>
<protein>
    <submittedName>
        <fullName evidence="1">Transposase-like protein</fullName>
    </submittedName>
</protein>
<proteinExistence type="predicted"/>
<sequence length="150" mass="16854">NNCECLGGVRPAKRSLTVPDAENVILALPDEIRRSKESRCDHRLHGLLLVVQGMTAPEVGRLLGDSPRMVQHWVHRFDEEGPFGLAEGDCPGRPPRLTRAQMRAVDVAVRRRPDEVGLSGTRWDGKTLSAFFEQKFEVGLGVRQCQRLFR</sequence>
<dbReference type="EMBL" id="AUZY01005851">
    <property type="protein sequence ID" value="EQD56875.1"/>
    <property type="molecule type" value="Genomic_DNA"/>
</dbReference>
<reference evidence="1" key="2">
    <citation type="journal article" date="2014" name="ISME J.">
        <title>Microbial stratification in low pH oxic and suboxic macroscopic growths along an acid mine drainage.</title>
        <authorList>
            <person name="Mendez-Garcia C."/>
            <person name="Mesa V."/>
            <person name="Sprenger R.R."/>
            <person name="Richter M."/>
            <person name="Diez M.S."/>
            <person name="Solano J."/>
            <person name="Bargiela R."/>
            <person name="Golyshina O.V."/>
            <person name="Manteca A."/>
            <person name="Ramos J.L."/>
            <person name="Gallego J.R."/>
            <person name="Llorente I."/>
            <person name="Martins Dos Santos V.A."/>
            <person name="Jensen O.N."/>
            <person name="Pelaez A.I."/>
            <person name="Sanchez J."/>
            <person name="Ferrer M."/>
        </authorList>
    </citation>
    <scope>NUCLEOTIDE SEQUENCE</scope>
</reference>
<name>T1BSB9_9ZZZZ</name>
<comment type="caution">
    <text evidence="1">The sequence shown here is derived from an EMBL/GenBank/DDBJ whole genome shotgun (WGS) entry which is preliminary data.</text>
</comment>